<reference evidence="1 2" key="1">
    <citation type="submission" date="2021-04" db="EMBL/GenBank/DDBJ databases">
        <title>Genomics, taxonomy and metabolism of representatives of sulfur bacteria of the genus Thiothrix: Thiothrix fructosivorans QT, Thiothrix unzii A1T and three new species, Thiothrix subterranea sp. nov., Thiothrix litoralis sp. nov. and 'Candidatus Thiothrix anitrata' sp. nov.</title>
        <authorList>
            <person name="Ravin N.V."/>
            <person name="Smolyakov D."/>
            <person name="Rudenko T.S."/>
            <person name="Mardanov A.V."/>
            <person name="Beletsky A.V."/>
            <person name="Markov N.D."/>
            <person name="Fomenkov A.I."/>
            <person name="Roberts R.J."/>
            <person name="Karnachuk O.V."/>
            <person name="Novikov A."/>
            <person name="Grabovich M.Y."/>
        </authorList>
    </citation>
    <scope>NUCLEOTIDE SEQUENCE [LARGE SCALE GENOMIC DNA]</scope>
    <source>
        <strain evidence="1 2">AS</strain>
    </source>
</reference>
<evidence type="ECO:0000313" key="2">
    <source>
        <dbReference type="Proteomes" id="UP000672039"/>
    </source>
</evidence>
<evidence type="ECO:0000313" key="1">
    <source>
        <dbReference type="EMBL" id="QTR47280.1"/>
    </source>
</evidence>
<dbReference type="EMBL" id="CP072801">
    <property type="protein sequence ID" value="QTR47280.1"/>
    <property type="molecule type" value="Genomic_DNA"/>
</dbReference>
<dbReference type="RefSeq" id="WP_210223558.1">
    <property type="nucleotide sequence ID" value="NZ_CP072801.1"/>
</dbReference>
<gene>
    <name evidence="1" type="ORF">J9253_04900</name>
</gene>
<keyword evidence="2" id="KW-1185">Reference proteome</keyword>
<sequence length="542" mass="64421">MFNIDNLDVINGKSRDNCSYSFVGIKRNTDTKRLEFWLPLNFENFPINDKKEIRVFFFKMYKTLKVFINRKQKTSKQKKNDRDGIIQSSDGLKISYTDKDDVICYGKISMIESIIESYDEMIISSIVRKNFQRENNIDFSNINKHIDKAIYLEDDTIYIDKMPSHLSIVDLSANLLVEMYCFIYSEIKKELFEADEVREDVRYIAAKFKEGHLTSSSSIFGESFDETISILKETLDYIHRQTSYKDGDFWLFFDAIEMFLYGEYFPNDNSGDFWGVSNFWAIWEDMCHTYSFSVNADLRKTIIYADNGTNSNYKLENNKSVYINKEVLHENIFYLEYQGEKRYLYPDMVRYIDPLEEARRDFEKLINLQIKKNSNTDKITIIIEKNDNIGSDRFTNTFIDRLNSHVTKKQSKKNQKTRFDNYIMAIFIKEKENRIQSIALKNKHEFIIVDYKYHAISHYNSENKKINNDIVKQHVYELSIKTWHKNNDQTSYNHQFCVPVFTLSQDLFPQTEQPEILSRSRIELVCVNFSILQELYIKNGIF</sequence>
<dbReference type="Proteomes" id="UP000672039">
    <property type="component" value="Chromosome"/>
</dbReference>
<protein>
    <recommendedName>
        <fullName evidence="3">DUF2357 domain-containing protein</fullName>
    </recommendedName>
</protein>
<proteinExistence type="predicted"/>
<name>A0ABX7X2A8_9GAMM</name>
<organism evidence="1 2">
    <name type="scientific">Thiothrix litoralis</name>
    <dbReference type="NCBI Taxonomy" id="2891210"/>
    <lineage>
        <taxon>Bacteria</taxon>
        <taxon>Pseudomonadati</taxon>
        <taxon>Pseudomonadota</taxon>
        <taxon>Gammaproteobacteria</taxon>
        <taxon>Thiotrichales</taxon>
        <taxon>Thiotrichaceae</taxon>
        <taxon>Thiothrix</taxon>
    </lineage>
</organism>
<evidence type="ECO:0008006" key="3">
    <source>
        <dbReference type="Google" id="ProtNLM"/>
    </source>
</evidence>
<accession>A0ABX7X2A8</accession>